<organism evidence="6 7">
    <name type="scientific">Canis lupus familiaris</name>
    <name type="common">Dog</name>
    <name type="synonym">Canis familiaris</name>
    <dbReference type="NCBI Taxonomy" id="9615"/>
    <lineage>
        <taxon>Eukaryota</taxon>
        <taxon>Metazoa</taxon>
        <taxon>Chordata</taxon>
        <taxon>Craniata</taxon>
        <taxon>Vertebrata</taxon>
        <taxon>Euteleostomi</taxon>
        <taxon>Mammalia</taxon>
        <taxon>Eutheria</taxon>
        <taxon>Laurasiatheria</taxon>
        <taxon>Carnivora</taxon>
        <taxon>Caniformia</taxon>
        <taxon>Canidae</taxon>
        <taxon>Canis</taxon>
    </lineage>
</organism>
<dbReference type="CDD" id="cd00051">
    <property type="entry name" value="EFh"/>
    <property type="match status" value="1"/>
</dbReference>
<evidence type="ECO:0000256" key="3">
    <source>
        <dbReference type="ARBA" id="ARBA00022837"/>
    </source>
</evidence>
<name>A0A8C0PJC1_CANLF</name>
<dbReference type="PROSITE" id="PS50222">
    <property type="entry name" value="EF_HAND_2"/>
    <property type="match status" value="3"/>
</dbReference>
<dbReference type="FunFam" id="1.10.238.10:FF:000037">
    <property type="entry name" value="calcium-binding protein 1 isoform X2"/>
    <property type="match status" value="1"/>
</dbReference>
<dbReference type="Pfam" id="PF13499">
    <property type="entry name" value="EF-hand_7"/>
    <property type="match status" value="2"/>
</dbReference>
<evidence type="ECO:0000313" key="6">
    <source>
        <dbReference type="Ensembl" id="ENSCAFP00030037545.1"/>
    </source>
</evidence>
<feature type="domain" description="EF-hand" evidence="5">
    <location>
        <begin position="363"/>
        <end position="398"/>
    </location>
</feature>
<sequence>MGGGDGAAFKRPGDGARLQRVLGLGSRRAPRSLPAGGPAQRRTAPPPPGHASAGPAAMSSHIAKSESKTSLLKAAASGGSRVPRHGPAREPGLPGRRLPGTSPGTPPPSGDPSSRRPLCRPAPREEGARGSRRGLPQAHCRPREALPAAASRPSPPSPLPPARGRDGEERGLFPALGLRGSLRAPGRGDSAPASASEADPFLHQLRPMLSSAFGQMRQEEKSSYTVVQTVVQTSEEGLAASGELPGPLLMLAQNCAVMHNLLGPACIFLRKGFAENRQPDRSLRPEEIEELREAFREFDKDKDGYINCRDLGNCMRTMGYMPTEMELIELSQQINMNLGGHVDFDDFVELMGPKLLAETADMIGVKELRDAFREFDTNGDGEISTSELREAMRKLLGHQVGHRDIEEIIRDVDLNGDGRVDFEEFVRMMSR</sequence>
<dbReference type="Proteomes" id="UP000694429">
    <property type="component" value="Chromosome 26"/>
</dbReference>
<feature type="compositionally biased region" description="Low complexity" evidence="4">
    <location>
        <begin position="189"/>
        <end position="198"/>
    </location>
</feature>
<reference evidence="6" key="2">
    <citation type="submission" date="2025-08" db="UniProtKB">
        <authorList>
            <consortium name="Ensembl"/>
        </authorList>
    </citation>
    <scope>IDENTIFICATION</scope>
</reference>
<dbReference type="GO" id="GO:0005509">
    <property type="term" value="F:calcium ion binding"/>
    <property type="evidence" value="ECO:0007669"/>
    <property type="project" value="InterPro"/>
</dbReference>
<dbReference type="InterPro" id="IPR043582">
    <property type="entry name" value="CaBP1/2/4/5"/>
</dbReference>
<dbReference type="SMART" id="SM00054">
    <property type="entry name" value="EFh"/>
    <property type="match status" value="3"/>
</dbReference>
<dbReference type="Ensembl" id="ENSCAFT00030043016.1">
    <property type="protein sequence ID" value="ENSCAFP00030037545.1"/>
    <property type="gene ID" value="ENSCAFG00030023296.1"/>
</dbReference>
<dbReference type="InterPro" id="IPR018247">
    <property type="entry name" value="EF_Hand_1_Ca_BS"/>
</dbReference>
<dbReference type="PROSITE" id="PS00018">
    <property type="entry name" value="EF_HAND_1"/>
    <property type="match status" value="3"/>
</dbReference>
<feature type="region of interest" description="Disordered" evidence="4">
    <location>
        <begin position="21"/>
        <end position="198"/>
    </location>
</feature>
<feature type="compositionally biased region" description="Low complexity" evidence="4">
    <location>
        <begin position="50"/>
        <end position="61"/>
    </location>
</feature>
<dbReference type="AlphaFoldDB" id="A0A8C0PJC1"/>
<feature type="domain" description="EF-hand" evidence="5">
    <location>
        <begin position="286"/>
        <end position="321"/>
    </location>
</feature>
<reference evidence="6" key="1">
    <citation type="submission" date="2019-03" db="EMBL/GenBank/DDBJ databases">
        <authorList>
            <person name="Warren W.C."/>
            <person name="Johnson G.S."/>
        </authorList>
    </citation>
    <scope>NUCLEOTIDE SEQUENCE [LARGE SCALE GENOMIC DNA]</scope>
    <source>
        <strain evidence="6">Basenji</strain>
    </source>
</reference>
<evidence type="ECO:0000256" key="1">
    <source>
        <dbReference type="ARBA" id="ARBA00022723"/>
    </source>
</evidence>
<protein>
    <submittedName>
        <fullName evidence="6">Calcium binding protein 1</fullName>
    </submittedName>
</protein>
<keyword evidence="2" id="KW-0677">Repeat</keyword>
<feature type="domain" description="EF-hand" evidence="5">
    <location>
        <begin position="400"/>
        <end position="431"/>
    </location>
</feature>
<dbReference type="PANTHER" id="PTHR45917">
    <property type="entry name" value="CALCIUM-BINDING PROTEIN 1-RELATED"/>
    <property type="match status" value="1"/>
</dbReference>
<gene>
    <name evidence="6" type="primary">CABP1</name>
</gene>
<dbReference type="InterPro" id="IPR002048">
    <property type="entry name" value="EF_hand_dom"/>
</dbReference>
<evidence type="ECO:0000256" key="4">
    <source>
        <dbReference type="SAM" id="MobiDB-lite"/>
    </source>
</evidence>
<dbReference type="InterPro" id="IPR011992">
    <property type="entry name" value="EF-hand-dom_pair"/>
</dbReference>
<evidence type="ECO:0000256" key="2">
    <source>
        <dbReference type="ARBA" id="ARBA00022737"/>
    </source>
</evidence>
<dbReference type="SUPFAM" id="SSF47473">
    <property type="entry name" value="EF-hand"/>
    <property type="match status" value="1"/>
</dbReference>
<accession>A0A8C0PJC1</accession>
<feature type="compositionally biased region" description="Low complexity" evidence="4">
    <location>
        <begin position="91"/>
        <end position="103"/>
    </location>
</feature>
<dbReference type="PANTHER" id="PTHR45917:SF1">
    <property type="entry name" value="CALCIUM-BINDING PROTEIN 1"/>
    <property type="match status" value="1"/>
</dbReference>
<dbReference type="Gene3D" id="1.10.238.10">
    <property type="entry name" value="EF-hand"/>
    <property type="match status" value="2"/>
</dbReference>
<evidence type="ECO:0000313" key="7">
    <source>
        <dbReference type="Proteomes" id="UP000694429"/>
    </source>
</evidence>
<keyword evidence="1" id="KW-0479">Metal-binding</keyword>
<evidence type="ECO:0000259" key="5">
    <source>
        <dbReference type="PROSITE" id="PS50222"/>
    </source>
</evidence>
<proteinExistence type="predicted"/>
<keyword evidence="3" id="KW-0106">Calcium</keyword>
<dbReference type="FunFam" id="1.10.238.10:FF:000069">
    <property type="entry name" value="calcium-binding protein 1 isoform X1"/>
    <property type="match status" value="1"/>
</dbReference>